<proteinExistence type="predicted"/>
<dbReference type="Pfam" id="PF06666">
    <property type="entry name" value="DUF1173"/>
    <property type="match status" value="1"/>
</dbReference>
<evidence type="ECO:0008006" key="3">
    <source>
        <dbReference type="Google" id="ProtNLM"/>
    </source>
</evidence>
<evidence type="ECO:0000313" key="1">
    <source>
        <dbReference type="EMBL" id="MDQ0304926.1"/>
    </source>
</evidence>
<accession>A0ABU0BGK9</accession>
<keyword evidence="2" id="KW-1185">Reference proteome</keyword>
<dbReference type="Proteomes" id="UP001224682">
    <property type="component" value="Unassembled WGS sequence"/>
</dbReference>
<sequence>MRRVRIGDMEVEDSAGSISERLAEAFARREHPLCLCQPVGVPMYVARAGGRHVLKRMPGSGPRHGPDCDSYEPPHALSGLGAVHGEAIVENAEDGVTLLKLDFSLSKQAGRMAPAAREASDAGAVKTDGSLLSLRALLHYLWEQAEFNRWRPAMTGRRNWAVLRKFLLEAAEGKTAKGKALADVLFIPEMFDAERDAAISQRRETFLSRAMKAEGKRRSLAVLIGEVKEVAPARFGHRVVIKHLPRFPFMLNEDAHRRMNAVFAPELALWNATAESHLIAIATFGIDAAGIASIESIALMVATDRWLPFENRYEGALINALAKRGASFVKSLRYNMPAAQPMACVVLRQDGAAPLGMYVVPDGAEGDYREKLDELIAESGIAAWTWNIGDGAMPELPG</sequence>
<comment type="caution">
    <text evidence="1">The sequence shown here is derived from an EMBL/GenBank/DDBJ whole genome shotgun (WGS) entry which is preliminary data.</text>
</comment>
<dbReference type="InterPro" id="IPR009553">
    <property type="entry name" value="DUF1173"/>
</dbReference>
<name>A0ABU0BGK9_9HYPH</name>
<gene>
    <name evidence="1" type="ORF">J2S75_003976</name>
</gene>
<organism evidence="1 2">
    <name type="scientific">Ancylobacter polymorphus</name>
    <dbReference type="NCBI Taxonomy" id="223390"/>
    <lineage>
        <taxon>Bacteria</taxon>
        <taxon>Pseudomonadati</taxon>
        <taxon>Pseudomonadota</taxon>
        <taxon>Alphaproteobacteria</taxon>
        <taxon>Hyphomicrobiales</taxon>
        <taxon>Xanthobacteraceae</taxon>
        <taxon>Ancylobacter</taxon>
    </lineage>
</organism>
<evidence type="ECO:0000313" key="2">
    <source>
        <dbReference type="Proteomes" id="UP001224682"/>
    </source>
</evidence>
<dbReference type="EMBL" id="JAUSUI010000010">
    <property type="protein sequence ID" value="MDQ0304926.1"/>
    <property type="molecule type" value="Genomic_DNA"/>
</dbReference>
<reference evidence="1 2" key="1">
    <citation type="submission" date="2023-07" db="EMBL/GenBank/DDBJ databases">
        <title>Genomic Encyclopedia of Type Strains, Phase IV (KMG-IV): sequencing the most valuable type-strain genomes for metagenomic binning, comparative biology and taxonomic classification.</title>
        <authorList>
            <person name="Goeker M."/>
        </authorList>
    </citation>
    <scope>NUCLEOTIDE SEQUENCE [LARGE SCALE GENOMIC DNA]</scope>
    <source>
        <strain evidence="1 2">DSM 2457</strain>
    </source>
</reference>
<protein>
    <recommendedName>
        <fullName evidence="3">DUF1173 domain-containing protein</fullName>
    </recommendedName>
</protein>